<dbReference type="KEGG" id="run:DR864_17740"/>
<dbReference type="Proteomes" id="UP000251993">
    <property type="component" value="Chromosome"/>
</dbReference>
<dbReference type="AlphaFoldDB" id="A0A344TLD3"/>
<dbReference type="EMBL" id="CP030850">
    <property type="protein sequence ID" value="AXE19454.1"/>
    <property type="molecule type" value="Genomic_DNA"/>
</dbReference>
<name>A0A344TLD3_9BACT</name>
<organism evidence="1 2">
    <name type="scientific">Runella rosea</name>
    <dbReference type="NCBI Taxonomy" id="2259595"/>
    <lineage>
        <taxon>Bacteria</taxon>
        <taxon>Pseudomonadati</taxon>
        <taxon>Bacteroidota</taxon>
        <taxon>Cytophagia</taxon>
        <taxon>Cytophagales</taxon>
        <taxon>Spirosomataceae</taxon>
        <taxon>Runella</taxon>
    </lineage>
</organism>
<dbReference type="OrthoDB" id="679784at2"/>
<accession>A0A344TLD3</accession>
<evidence type="ECO:0000313" key="2">
    <source>
        <dbReference type="Proteomes" id="UP000251993"/>
    </source>
</evidence>
<sequence length="171" mass="19525">MKHIYKLGVLTLTISVSLAWVLNCTSFNKVQPPPQLANFDNFNIITSEWVAADQWVATSVFGLPARACEMNQYRLTNDLLEKSQLYVYSKIGDNIRPLPFTTNTSTAEIRYDYTVPKSSQLRIVTIGLKGKFTPAEEQKYRYVLIPNSLAKKIPVNMGNYDEVKWAFHLND</sequence>
<proteinExistence type="predicted"/>
<protein>
    <submittedName>
        <fullName evidence="1">Uncharacterized protein</fullName>
    </submittedName>
</protein>
<evidence type="ECO:0000313" key="1">
    <source>
        <dbReference type="EMBL" id="AXE19454.1"/>
    </source>
</evidence>
<reference evidence="1 2" key="1">
    <citation type="submission" date="2018-07" db="EMBL/GenBank/DDBJ databases">
        <title>Genome sequencing of Runella.</title>
        <authorList>
            <person name="Baek M.-G."/>
            <person name="Yi H."/>
        </authorList>
    </citation>
    <scope>NUCLEOTIDE SEQUENCE [LARGE SCALE GENOMIC DNA]</scope>
    <source>
        <strain evidence="1 2">HYN0085</strain>
    </source>
</reference>
<gene>
    <name evidence="1" type="ORF">DR864_17740</name>
</gene>
<keyword evidence="2" id="KW-1185">Reference proteome</keyword>
<dbReference type="RefSeq" id="WP_114068226.1">
    <property type="nucleotide sequence ID" value="NZ_CP030850.1"/>
</dbReference>